<comment type="caution">
    <text evidence="5">The sequence shown here is derived from an EMBL/GenBank/DDBJ whole genome shotgun (WGS) entry which is preliminary data.</text>
</comment>
<evidence type="ECO:0000256" key="3">
    <source>
        <dbReference type="PROSITE-ProRule" id="PRU00182"/>
    </source>
</evidence>
<dbReference type="Pfam" id="PF01479">
    <property type="entry name" value="S4"/>
    <property type="match status" value="1"/>
</dbReference>
<dbReference type="Gene3D" id="3.10.290.10">
    <property type="entry name" value="RNA-binding S4 domain"/>
    <property type="match status" value="1"/>
</dbReference>
<evidence type="ECO:0000313" key="6">
    <source>
        <dbReference type="Proteomes" id="UP001221217"/>
    </source>
</evidence>
<sequence length="329" mass="36028">MLVLQSVKGYNLFICGPDDEGRRLDRVLKKLLPDIPAGLIYSGLRKGLIRVNEKKSKQSDRLQQGDQIAVRETIIFQAKTSPPPADSGAVYTLKKITVFSNENLLLLNKPAGMLTHGDDSLASLLQSGLDAGAESLSFRPAPLHRLDRNTSGLITASLSIKGAHQFSELMRGRRLKKYYLGICIGGPDKKVKLSDRLQRTEKVTRTLVGAETDDSGNEAVTFAESLIREDGLSLCLFRIETGLTHQIRAQAAAAGFPLAGDVKYGGGRKGFRTFILHSFAISLEDFDEICGFKTCTAPLPPRSQRKAESLFGAEILNKTIEKIKIEINS</sequence>
<reference evidence="5 6" key="1">
    <citation type="submission" date="2022-12" db="EMBL/GenBank/DDBJ databases">
        <title>Metagenome assembled genome from gulf of manar.</title>
        <authorList>
            <person name="Kohli P."/>
            <person name="Pk S."/>
            <person name="Venkata Ramana C."/>
            <person name="Sasikala C."/>
        </authorList>
    </citation>
    <scope>NUCLEOTIDE SEQUENCE [LARGE SCALE GENOMIC DNA]</scope>
    <source>
        <strain evidence="5">JB008</strain>
    </source>
</reference>
<dbReference type="AlphaFoldDB" id="A0AAJ1IGG0"/>
<evidence type="ECO:0000259" key="4">
    <source>
        <dbReference type="SMART" id="SM00363"/>
    </source>
</evidence>
<evidence type="ECO:0000256" key="2">
    <source>
        <dbReference type="ARBA" id="ARBA00023235"/>
    </source>
</evidence>
<accession>A0AAJ1IGG0</accession>
<dbReference type="InterPro" id="IPR002942">
    <property type="entry name" value="S4_RNA-bd"/>
</dbReference>
<feature type="domain" description="RNA-binding S4" evidence="4">
    <location>
        <begin position="22"/>
        <end position="79"/>
    </location>
</feature>
<dbReference type="Gene3D" id="3.30.2350.10">
    <property type="entry name" value="Pseudouridine synthase"/>
    <property type="match status" value="1"/>
</dbReference>
<dbReference type="CDD" id="cd00165">
    <property type="entry name" value="S4"/>
    <property type="match status" value="1"/>
</dbReference>
<evidence type="ECO:0000313" key="5">
    <source>
        <dbReference type="EMBL" id="MDC7227468.1"/>
    </source>
</evidence>
<dbReference type="EMBL" id="JAQQAL010000025">
    <property type="protein sequence ID" value="MDC7227468.1"/>
    <property type="molecule type" value="Genomic_DNA"/>
</dbReference>
<comment type="similarity">
    <text evidence="1">Belongs to the pseudouridine synthase RluA family.</text>
</comment>
<dbReference type="GO" id="GO:0120159">
    <property type="term" value="F:rRNA pseudouridine synthase activity"/>
    <property type="evidence" value="ECO:0007669"/>
    <property type="project" value="UniProtKB-ARBA"/>
</dbReference>
<dbReference type="SUPFAM" id="SSF55174">
    <property type="entry name" value="Alpha-L RNA-binding motif"/>
    <property type="match status" value="1"/>
</dbReference>
<dbReference type="PROSITE" id="PS50889">
    <property type="entry name" value="S4"/>
    <property type="match status" value="1"/>
</dbReference>
<protein>
    <submittedName>
        <fullName evidence="5">RluA family pseudouridine synthase</fullName>
    </submittedName>
</protein>
<keyword evidence="3" id="KW-0694">RNA-binding</keyword>
<dbReference type="InterPro" id="IPR020103">
    <property type="entry name" value="PsdUridine_synth_cat_dom_sf"/>
</dbReference>
<evidence type="ECO:0000256" key="1">
    <source>
        <dbReference type="ARBA" id="ARBA00010876"/>
    </source>
</evidence>
<dbReference type="Pfam" id="PF00849">
    <property type="entry name" value="PseudoU_synth_2"/>
    <property type="match status" value="1"/>
</dbReference>
<dbReference type="GO" id="GO:0000455">
    <property type="term" value="P:enzyme-directed rRNA pseudouridine synthesis"/>
    <property type="evidence" value="ECO:0007669"/>
    <property type="project" value="TreeGrafter"/>
</dbReference>
<keyword evidence="2" id="KW-0413">Isomerase</keyword>
<dbReference type="PANTHER" id="PTHR21600:SF87">
    <property type="entry name" value="RNA PSEUDOURIDYLATE SYNTHASE DOMAIN-CONTAINING PROTEIN 1"/>
    <property type="match status" value="1"/>
</dbReference>
<gene>
    <name evidence="5" type="ORF">PQJ61_11955</name>
</gene>
<proteinExistence type="inferred from homology"/>
<name>A0AAJ1IGG0_9SPIO</name>
<dbReference type="InterPro" id="IPR036986">
    <property type="entry name" value="S4_RNA-bd_sf"/>
</dbReference>
<dbReference type="GO" id="GO:0003723">
    <property type="term" value="F:RNA binding"/>
    <property type="evidence" value="ECO:0007669"/>
    <property type="project" value="UniProtKB-KW"/>
</dbReference>
<dbReference type="SUPFAM" id="SSF55120">
    <property type="entry name" value="Pseudouridine synthase"/>
    <property type="match status" value="1"/>
</dbReference>
<dbReference type="InterPro" id="IPR050188">
    <property type="entry name" value="RluA_PseudoU_synthase"/>
</dbReference>
<dbReference type="InterPro" id="IPR006145">
    <property type="entry name" value="PsdUridine_synth_RsuA/RluA"/>
</dbReference>
<dbReference type="SMART" id="SM00363">
    <property type="entry name" value="S4"/>
    <property type="match status" value="1"/>
</dbReference>
<dbReference type="PANTHER" id="PTHR21600">
    <property type="entry name" value="MITOCHONDRIAL RNA PSEUDOURIDINE SYNTHASE"/>
    <property type="match status" value="1"/>
</dbReference>
<organism evidence="5 6">
    <name type="scientific">Candidatus Thalassospirochaeta sargassi</name>
    <dbReference type="NCBI Taxonomy" id="3119039"/>
    <lineage>
        <taxon>Bacteria</taxon>
        <taxon>Pseudomonadati</taxon>
        <taxon>Spirochaetota</taxon>
        <taxon>Spirochaetia</taxon>
        <taxon>Spirochaetales</taxon>
        <taxon>Spirochaetaceae</taxon>
        <taxon>Candidatus Thalassospirochaeta</taxon>
    </lineage>
</organism>
<dbReference type="CDD" id="cd02869">
    <property type="entry name" value="PseudoU_synth_RluA_like"/>
    <property type="match status" value="1"/>
</dbReference>
<dbReference type="Proteomes" id="UP001221217">
    <property type="component" value="Unassembled WGS sequence"/>
</dbReference>